<feature type="compositionally biased region" description="Low complexity" evidence="1">
    <location>
        <begin position="119"/>
        <end position="131"/>
    </location>
</feature>
<evidence type="ECO:0000313" key="3">
    <source>
        <dbReference type="WBParaSite" id="MBELARI_LOCUS12844"/>
    </source>
</evidence>
<feature type="compositionally biased region" description="Basic residues" evidence="1">
    <location>
        <begin position="27"/>
        <end position="38"/>
    </location>
</feature>
<dbReference type="Proteomes" id="UP000887575">
    <property type="component" value="Unassembled WGS sequence"/>
</dbReference>
<feature type="compositionally biased region" description="Basic and acidic residues" evidence="1">
    <location>
        <begin position="58"/>
        <end position="67"/>
    </location>
</feature>
<feature type="region of interest" description="Disordered" evidence="1">
    <location>
        <begin position="113"/>
        <end position="210"/>
    </location>
</feature>
<proteinExistence type="predicted"/>
<keyword evidence="2" id="KW-1185">Reference proteome</keyword>
<feature type="region of interest" description="Disordered" evidence="1">
    <location>
        <begin position="17"/>
        <end position="86"/>
    </location>
</feature>
<accession>A0AAF3EG65</accession>
<evidence type="ECO:0000313" key="2">
    <source>
        <dbReference type="Proteomes" id="UP000887575"/>
    </source>
</evidence>
<protein>
    <submittedName>
        <fullName evidence="3">Uncharacterized protein</fullName>
    </submittedName>
</protein>
<evidence type="ECO:0000256" key="1">
    <source>
        <dbReference type="SAM" id="MobiDB-lite"/>
    </source>
</evidence>
<feature type="compositionally biased region" description="Low complexity" evidence="1">
    <location>
        <begin position="167"/>
        <end position="182"/>
    </location>
</feature>
<feature type="compositionally biased region" description="Basic residues" evidence="1">
    <location>
        <begin position="192"/>
        <end position="210"/>
    </location>
</feature>
<sequence>MKVDEANVFPCVKVNEPADFVPPNNHSQRRRSKIHRRPTQFVQPFAIPDEDEPETLEEATRNDEVKAIKTTPPFTRDDITAEQIDESFAPPINDIFMFPSETNLIADSSPVVEEKEFSSKSSFKISKIPKPTKLSMKKSTELPSHRVLHNLYDSGRQSADSREGSEPRTPTTPTSSKIPRPKAITPRASPKPNRKPATKTLKGSKSRWKS</sequence>
<dbReference type="WBParaSite" id="MBELARI_LOCUS12844">
    <property type="protein sequence ID" value="MBELARI_LOCUS12844"/>
    <property type="gene ID" value="MBELARI_LOCUS12844"/>
</dbReference>
<reference evidence="3" key="1">
    <citation type="submission" date="2024-02" db="UniProtKB">
        <authorList>
            <consortium name="WormBaseParasite"/>
        </authorList>
    </citation>
    <scope>IDENTIFICATION</scope>
</reference>
<name>A0AAF3EG65_9BILA</name>
<feature type="compositionally biased region" description="Acidic residues" evidence="1">
    <location>
        <begin position="48"/>
        <end position="57"/>
    </location>
</feature>
<dbReference type="AlphaFoldDB" id="A0AAF3EG65"/>
<organism evidence="2 3">
    <name type="scientific">Mesorhabditis belari</name>
    <dbReference type="NCBI Taxonomy" id="2138241"/>
    <lineage>
        <taxon>Eukaryota</taxon>
        <taxon>Metazoa</taxon>
        <taxon>Ecdysozoa</taxon>
        <taxon>Nematoda</taxon>
        <taxon>Chromadorea</taxon>
        <taxon>Rhabditida</taxon>
        <taxon>Rhabditina</taxon>
        <taxon>Rhabditomorpha</taxon>
        <taxon>Rhabditoidea</taxon>
        <taxon>Rhabditidae</taxon>
        <taxon>Mesorhabditinae</taxon>
        <taxon>Mesorhabditis</taxon>
    </lineage>
</organism>